<protein>
    <submittedName>
        <fullName evidence="10">Metalloproteinase inhibitor 3-like</fullName>
    </submittedName>
</protein>
<reference evidence="10" key="1">
    <citation type="submission" date="2025-08" db="UniProtKB">
        <authorList>
            <consortium name="RefSeq"/>
        </authorList>
    </citation>
    <scope>IDENTIFICATION</scope>
</reference>
<keyword evidence="3 5" id="KW-1015">Disulfide bond</keyword>
<gene>
    <name evidence="10" type="primary">LOC110983664</name>
</gene>
<dbReference type="PANTHER" id="PTHR11844:SF33">
    <property type="entry name" value="TISSUE INHIBITOR OF METALLOPROTEINASE"/>
    <property type="match status" value="1"/>
</dbReference>
<keyword evidence="2" id="KW-0964">Secreted</keyword>
<dbReference type="PROSITE" id="PS50189">
    <property type="entry name" value="NTR"/>
    <property type="match status" value="1"/>
</dbReference>
<feature type="signal peptide" evidence="7">
    <location>
        <begin position="1"/>
        <end position="25"/>
    </location>
</feature>
<keyword evidence="4" id="KW-0479">Metal-binding</keyword>
<evidence type="ECO:0000256" key="2">
    <source>
        <dbReference type="ARBA" id="ARBA00022525"/>
    </source>
</evidence>
<keyword evidence="10" id="KW-0646">Protease inhibitor</keyword>
<dbReference type="OrthoDB" id="10018662at2759"/>
<dbReference type="KEGG" id="aplc:110983664"/>
<keyword evidence="7" id="KW-0732">Signal</keyword>
<feature type="disulfide bond" evidence="5">
    <location>
        <begin position="26"/>
        <end position="142"/>
    </location>
</feature>
<dbReference type="Proteomes" id="UP000694845">
    <property type="component" value="Unplaced"/>
</dbReference>
<evidence type="ECO:0000256" key="7">
    <source>
        <dbReference type="SAM" id="SignalP"/>
    </source>
</evidence>
<dbReference type="GO" id="GO:0046872">
    <property type="term" value="F:metal ion binding"/>
    <property type="evidence" value="ECO:0007669"/>
    <property type="project" value="UniProtKB-KW"/>
</dbReference>
<dbReference type="PANTHER" id="PTHR11844">
    <property type="entry name" value="METALLOPROTEASE INHIBITOR"/>
    <property type="match status" value="1"/>
</dbReference>
<dbReference type="SMART" id="SM00206">
    <property type="entry name" value="NTR"/>
    <property type="match status" value="1"/>
</dbReference>
<proteinExistence type="predicted"/>
<keyword evidence="4" id="KW-0862">Zinc</keyword>
<dbReference type="GO" id="GO:0005615">
    <property type="term" value="C:extracellular space"/>
    <property type="evidence" value="ECO:0007669"/>
    <property type="project" value="TreeGrafter"/>
</dbReference>
<feature type="chain" id="PRO_5034579889" evidence="7">
    <location>
        <begin position="26"/>
        <end position="277"/>
    </location>
</feature>
<dbReference type="RefSeq" id="XP_022098791.1">
    <property type="nucleotide sequence ID" value="XM_022243099.1"/>
</dbReference>
<dbReference type="OMA" id="CAYNPYL"/>
<feature type="region of interest" description="Disordered" evidence="6">
    <location>
        <begin position="257"/>
        <end position="277"/>
    </location>
</feature>
<dbReference type="GO" id="GO:0008191">
    <property type="term" value="F:metalloendopeptidase inhibitor activity"/>
    <property type="evidence" value="ECO:0007669"/>
    <property type="project" value="InterPro"/>
</dbReference>
<organism evidence="9 10">
    <name type="scientific">Acanthaster planci</name>
    <name type="common">Crown-of-thorns starfish</name>
    <dbReference type="NCBI Taxonomy" id="133434"/>
    <lineage>
        <taxon>Eukaryota</taxon>
        <taxon>Metazoa</taxon>
        <taxon>Echinodermata</taxon>
        <taxon>Eleutherozoa</taxon>
        <taxon>Asterozoa</taxon>
        <taxon>Asteroidea</taxon>
        <taxon>Valvatacea</taxon>
        <taxon>Valvatida</taxon>
        <taxon>Acanthasteridae</taxon>
        <taxon>Acanthaster</taxon>
    </lineage>
</organism>
<dbReference type="InterPro" id="IPR001134">
    <property type="entry name" value="Netrin_domain"/>
</dbReference>
<feature type="binding site" evidence="4">
    <location>
        <position position="26"/>
    </location>
    <ligand>
        <name>Zn(2+)</name>
        <dbReference type="ChEBI" id="CHEBI:29105"/>
        <note>ligand shared with metalloproteinase partner</note>
    </ligand>
</feature>
<dbReference type="GO" id="GO:0051045">
    <property type="term" value="P:negative regulation of membrane protein ectodomain proteolysis"/>
    <property type="evidence" value="ECO:0007669"/>
    <property type="project" value="TreeGrafter"/>
</dbReference>
<feature type="disulfide bond" evidence="5">
    <location>
        <begin position="28"/>
        <end position="169"/>
    </location>
</feature>
<keyword evidence="10" id="KW-0483">Metalloprotease inhibitor</keyword>
<feature type="disulfide bond" evidence="5">
    <location>
        <begin position="197"/>
        <end position="243"/>
    </location>
</feature>
<evidence type="ECO:0000313" key="10">
    <source>
        <dbReference type="RefSeq" id="XP_022098791.1"/>
    </source>
</evidence>
<evidence type="ECO:0000256" key="4">
    <source>
        <dbReference type="PIRSR" id="PIRSR601820-1"/>
    </source>
</evidence>
<feature type="compositionally biased region" description="Basic residues" evidence="6">
    <location>
        <begin position="263"/>
        <end position="277"/>
    </location>
</feature>
<keyword evidence="9" id="KW-1185">Reference proteome</keyword>
<dbReference type="AlphaFoldDB" id="A0A8B7Z622"/>
<sequence>MDCSLLSLLLVVFMAYLQTSQIVLGCQCAHRHPQQHFCQAEFVIRAKILSKTYEPISPSQSLPTTPQPTTKPPWRFPAVSKLRMAKPPKMLRPLSEGEMESWNTWAMRLRYTVQVEKVYKGEERILARSRIEIISPADSGMCGVTMLDEGKKYLLTGNFAERGPTIHLCDWVAESHLVTKSQRQGLKYIYKKYCDECTIKPGVIYWPPEAKEKDVCAYNPYLFHEDDCAALHSACVRRPSGVCEWQVTNKMKRCQKGSDLKMRPRGRRAKSKRVGTV</sequence>
<evidence type="ECO:0000256" key="3">
    <source>
        <dbReference type="ARBA" id="ARBA00023157"/>
    </source>
</evidence>
<dbReference type="Pfam" id="PF00965">
    <property type="entry name" value="TIMP"/>
    <property type="match status" value="2"/>
</dbReference>
<name>A0A8B7Z622_ACAPL</name>
<feature type="disulfide bond" evidence="5">
    <location>
        <begin position="38"/>
        <end position="194"/>
    </location>
</feature>
<dbReference type="GO" id="GO:0031012">
    <property type="term" value="C:extracellular matrix"/>
    <property type="evidence" value="ECO:0007669"/>
    <property type="project" value="TreeGrafter"/>
</dbReference>
<dbReference type="Gene3D" id="2.40.50.120">
    <property type="match status" value="1"/>
</dbReference>
<dbReference type="GO" id="GO:0002020">
    <property type="term" value="F:protease binding"/>
    <property type="evidence" value="ECO:0007669"/>
    <property type="project" value="TreeGrafter"/>
</dbReference>
<evidence type="ECO:0000256" key="5">
    <source>
        <dbReference type="PIRSR" id="PIRSR601820-3"/>
    </source>
</evidence>
<feature type="domain" description="NTR" evidence="8">
    <location>
        <begin position="26"/>
        <end position="194"/>
    </location>
</feature>
<evidence type="ECO:0000256" key="1">
    <source>
        <dbReference type="ARBA" id="ARBA00004613"/>
    </source>
</evidence>
<evidence type="ECO:0000256" key="6">
    <source>
        <dbReference type="SAM" id="MobiDB-lite"/>
    </source>
</evidence>
<dbReference type="GeneID" id="110983664"/>
<feature type="disulfide bond" evidence="5">
    <location>
        <begin position="216"/>
        <end position="235"/>
    </location>
</feature>
<dbReference type="InterPro" id="IPR001820">
    <property type="entry name" value="TIMP"/>
</dbReference>
<accession>A0A8B7Z622</accession>
<evidence type="ECO:0000313" key="9">
    <source>
        <dbReference type="Proteomes" id="UP000694845"/>
    </source>
</evidence>
<dbReference type="SUPFAM" id="SSF50242">
    <property type="entry name" value="TIMP-like"/>
    <property type="match status" value="1"/>
</dbReference>
<dbReference type="InterPro" id="IPR008993">
    <property type="entry name" value="TIMP-like_OB-fold"/>
</dbReference>
<keyword evidence="10" id="KW-0481">Metalloenzyme inhibitor</keyword>
<comment type="subcellular location">
    <subcellularLocation>
        <location evidence="1">Secreted</location>
    </subcellularLocation>
</comment>
<evidence type="ECO:0000259" key="8">
    <source>
        <dbReference type="PROSITE" id="PS50189"/>
    </source>
</evidence>